<organism evidence="1 2">
    <name type="scientific">Burkholderia pseudomultivorans</name>
    <dbReference type="NCBI Taxonomy" id="1207504"/>
    <lineage>
        <taxon>Bacteria</taxon>
        <taxon>Pseudomonadati</taxon>
        <taxon>Pseudomonadota</taxon>
        <taxon>Betaproteobacteria</taxon>
        <taxon>Burkholderiales</taxon>
        <taxon>Burkholderiaceae</taxon>
        <taxon>Burkholderia</taxon>
        <taxon>Burkholderia cepacia complex</taxon>
    </lineage>
</organism>
<sequence length="68" mass="7614">MTIRVIEIPFFQLDADRPESQTNAAIEALNSAIARDGLEVLSVETVTVPRFLWLGTKAVGIRAWCRKQ</sequence>
<name>A0A132EM57_9BURK</name>
<dbReference type="Proteomes" id="UP000062912">
    <property type="component" value="Unassembled WGS sequence"/>
</dbReference>
<accession>A0A132EM57</accession>
<comment type="caution">
    <text evidence="1">The sequence shown here is derived from an EMBL/GenBank/DDBJ whole genome shotgun (WGS) entry which is preliminary data.</text>
</comment>
<proteinExistence type="predicted"/>
<dbReference type="OrthoDB" id="9020171at2"/>
<protein>
    <submittedName>
        <fullName evidence="1">Uncharacterized protein</fullName>
    </submittedName>
</protein>
<dbReference type="AlphaFoldDB" id="A0A132EM57"/>
<gene>
    <name evidence="1" type="ORF">WT56_34380</name>
</gene>
<evidence type="ECO:0000313" key="1">
    <source>
        <dbReference type="EMBL" id="KWF37429.1"/>
    </source>
</evidence>
<dbReference type="EMBL" id="LPJR01000002">
    <property type="protein sequence ID" value="KWF37429.1"/>
    <property type="molecule type" value="Genomic_DNA"/>
</dbReference>
<dbReference type="RefSeq" id="WP_060239253.1">
    <property type="nucleotide sequence ID" value="NZ_LPJR01000002.1"/>
</dbReference>
<evidence type="ECO:0000313" key="2">
    <source>
        <dbReference type="Proteomes" id="UP000062912"/>
    </source>
</evidence>
<reference evidence="1 2" key="1">
    <citation type="submission" date="2015-11" db="EMBL/GenBank/DDBJ databases">
        <title>Expanding the genomic diversity of Burkholderia species for the development of highly accurate diagnostics.</title>
        <authorList>
            <person name="Sahl J."/>
            <person name="Keim P."/>
            <person name="Wagner D."/>
        </authorList>
    </citation>
    <scope>NUCLEOTIDE SEQUENCE [LARGE SCALE GENOMIC DNA]</scope>
    <source>
        <strain evidence="1 2">MSMB368WGS</strain>
    </source>
</reference>